<dbReference type="Proteomes" id="UP000549157">
    <property type="component" value="Unassembled WGS sequence"/>
</dbReference>
<keyword evidence="11" id="KW-0805">Transcription regulation</keyword>
<keyword evidence="17" id="KW-0804">Transcription</keyword>
<dbReference type="PANTHER" id="PTHR46062">
    <property type="entry name" value="STEROL REGULATORY ELEMENT-BINDING PROTEIN"/>
    <property type="match status" value="1"/>
</dbReference>
<feature type="region of interest" description="Disordered" evidence="30">
    <location>
        <begin position="1056"/>
        <end position="1079"/>
    </location>
</feature>
<dbReference type="EMBL" id="VWYL01005136">
    <property type="protein sequence ID" value="NXR32042.1"/>
    <property type="molecule type" value="Genomic_DNA"/>
</dbReference>
<keyword evidence="14" id="KW-0238">DNA-binding</keyword>
<dbReference type="GO" id="GO:0008203">
    <property type="term" value="P:cholesterol metabolic process"/>
    <property type="evidence" value="ECO:0007669"/>
    <property type="project" value="UniProtKB-KW"/>
</dbReference>
<evidence type="ECO:0000313" key="33">
    <source>
        <dbReference type="Proteomes" id="UP000549157"/>
    </source>
</evidence>
<evidence type="ECO:0000256" key="16">
    <source>
        <dbReference type="ARBA" id="ARBA00023159"/>
    </source>
</evidence>
<dbReference type="InterPro" id="IPR036638">
    <property type="entry name" value="HLH_DNA-bd_sf"/>
</dbReference>
<evidence type="ECO:0000256" key="8">
    <source>
        <dbReference type="ARBA" id="ARBA00022824"/>
    </source>
</evidence>
<dbReference type="GO" id="GO:0000978">
    <property type="term" value="F:RNA polymerase II cis-regulatory region sequence-specific DNA binding"/>
    <property type="evidence" value="ECO:0007669"/>
    <property type="project" value="TreeGrafter"/>
</dbReference>
<evidence type="ECO:0000256" key="9">
    <source>
        <dbReference type="ARBA" id="ARBA00022843"/>
    </source>
</evidence>
<evidence type="ECO:0000256" key="7">
    <source>
        <dbReference type="ARBA" id="ARBA00022692"/>
    </source>
</evidence>
<keyword evidence="15" id="KW-0472">Membrane</keyword>
<feature type="compositionally biased region" description="Polar residues" evidence="30">
    <location>
        <begin position="31"/>
        <end position="43"/>
    </location>
</feature>
<dbReference type="OrthoDB" id="2133190at2759"/>
<keyword evidence="6" id="KW-0597">Phosphoprotein</keyword>
<keyword evidence="19" id="KW-0753">Steroid metabolism</keyword>
<evidence type="ECO:0000256" key="12">
    <source>
        <dbReference type="ARBA" id="ARBA00023034"/>
    </source>
</evidence>
<evidence type="ECO:0000256" key="6">
    <source>
        <dbReference type="ARBA" id="ARBA00022553"/>
    </source>
</evidence>
<evidence type="ECO:0000256" key="20">
    <source>
        <dbReference type="ARBA" id="ARBA00023242"/>
    </source>
</evidence>
<organism evidence="32 33">
    <name type="scientific">Zosterops hypoxanthus</name>
    <dbReference type="NCBI Taxonomy" id="2485327"/>
    <lineage>
        <taxon>Eukaryota</taxon>
        <taxon>Metazoa</taxon>
        <taxon>Chordata</taxon>
        <taxon>Craniata</taxon>
        <taxon>Vertebrata</taxon>
        <taxon>Euteleostomi</taxon>
        <taxon>Archelosauria</taxon>
        <taxon>Archosauria</taxon>
        <taxon>Dinosauria</taxon>
        <taxon>Saurischia</taxon>
        <taxon>Theropoda</taxon>
        <taxon>Coelurosauria</taxon>
        <taxon>Aves</taxon>
        <taxon>Neognathae</taxon>
        <taxon>Neoaves</taxon>
        <taxon>Telluraves</taxon>
        <taxon>Australaves</taxon>
        <taxon>Passeriformes</taxon>
        <taxon>Sylvioidea</taxon>
        <taxon>Zosteropidae</taxon>
        <taxon>Zosterops</taxon>
    </lineage>
</organism>
<evidence type="ECO:0000256" key="4">
    <source>
        <dbReference type="ARBA" id="ARBA00004653"/>
    </source>
</evidence>
<evidence type="ECO:0000256" key="13">
    <source>
        <dbReference type="ARBA" id="ARBA00023098"/>
    </source>
</evidence>
<reference evidence="32 33" key="1">
    <citation type="submission" date="2019-09" db="EMBL/GenBank/DDBJ databases">
        <title>Bird 10,000 Genomes (B10K) Project - Family phase.</title>
        <authorList>
            <person name="Zhang G."/>
        </authorList>
    </citation>
    <scope>NUCLEOTIDE SEQUENCE [LARGE SCALE GENOMIC DNA]</scope>
    <source>
        <strain evidence="32">B10K-DU-001-36</strain>
        <tissue evidence="32">Muscle</tissue>
    </source>
</reference>
<comment type="function">
    <text evidence="26">Key transcription factor that regulates expression of genes involved in cholesterol biosynthesis and lipid homeostasis. Binds to the sterol regulatory element 1 (SRE-1) (5'-ATCACCCCAC-3'). Has dual sequence specificity binding to both an E-box motif (5'-ATCACGTGA-3') and to SRE-1 (5'-ATCACCCCAC-3'). Regulates the promoters of genes involved in cholesterol biosynthesis and the LDL receptor (LDLR) pathway of sterol regulation.</text>
</comment>
<feature type="non-terminal residue" evidence="32">
    <location>
        <position position="1142"/>
    </location>
</feature>
<name>A0A7L2K810_9PASS</name>
<dbReference type="GO" id="GO:0005789">
    <property type="term" value="C:endoplasmic reticulum membrane"/>
    <property type="evidence" value="ECO:0007669"/>
    <property type="project" value="UniProtKB-SubCell"/>
</dbReference>
<comment type="caution">
    <text evidence="32">The sequence shown here is derived from an EMBL/GenBank/DDBJ whole genome shotgun (WGS) entry which is preliminary data.</text>
</comment>
<evidence type="ECO:0000256" key="25">
    <source>
        <dbReference type="ARBA" id="ARBA00045313"/>
    </source>
</evidence>
<comment type="function">
    <text evidence="25">Precursor of the transcription factor form (Processed sterol regulatory element-binding protein 1), which is embedded in the endoplasmic reticulum membrane. Low sterol concentrations promote processing of this form, releasing the transcription factor form that translocates into the nucleus and activates transcription of genes involved in cholesterol biosynthesis and lipid homeostasis.</text>
</comment>
<evidence type="ECO:0000256" key="27">
    <source>
        <dbReference type="ARBA" id="ARBA00047005"/>
    </source>
</evidence>
<dbReference type="Pfam" id="PF00010">
    <property type="entry name" value="HLH"/>
    <property type="match status" value="1"/>
</dbReference>
<evidence type="ECO:0000256" key="29">
    <source>
        <dbReference type="SAM" id="Coils"/>
    </source>
</evidence>
<keyword evidence="12" id="KW-0333">Golgi apparatus</keyword>
<evidence type="ECO:0000256" key="2">
    <source>
        <dbReference type="ARBA" id="ARBA00004477"/>
    </source>
</evidence>
<comment type="similarity">
    <text evidence="22">Belongs to the SREBP family.</text>
</comment>
<keyword evidence="18" id="KW-1207">Sterol metabolism</keyword>
<keyword evidence="5" id="KW-0153">Cholesterol metabolism</keyword>
<keyword evidence="13" id="KW-0443">Lipid metabolism</keyword>
<evidence type="ECO:0000256" key="26">
    <source>
        <dbReference type="ARBA" id="ARBA00045371"/>
    </source>
</evidence>
<feature type="compositionally biased region" description="Polar residues" evidence="30">
    <location>
        <begin position="1"/>
        <end position="11"/>
    </location>
</feature>
<feature type="compositionally biased region" description="Low complexity" evidence="30">
    <location>
        <begin position="434"/>
        <end position="463"/>
    </location>
</feature>
<dbReference type="Gene3D" id="4.10.280.10">
    <property type="entry name" value="Helix-loop-helix DNA-binding domain"/>
    <property type="match status" value="1"/>
</dbReference>
<evidence type="ECO:0000256" key="30">
    <source>
        <dbReference type="SAM" id="MobiDB-lite"/>
    </source>
</evidence>
<sequence>DMLQLINTPDNDFSGLFDSPFSAPDSALPSGLSSTPGTLNTFLGPSKPPPAAPTGSTYTGPPGMATFTPPPPAPLLPAPSLGVKEEPSVVPSSQPQPQPGVMLAPSFVPASPSPFTPQPLVGYQNQNGFSAVQPGSAGQTLPSPLPAPQPSQPVTLPGPVQNVAPQQLLGPAAPTTQSVSPQIHPVPVSPGPRMRDPHDPHSPTLTPPTAPQVLLQPHFIKADSLLLTAVKTDASSAKTSTIASLATSASGSATPLQVPALVSGGTILATVPLVVDAEKLPINRLAPSGKPALVQSRGEKRTAHNAIEKRYRSSINDKIVELKDLVVGTEAKLNKSAILRKAIEYIRFLQQSNQKLKQENLALKMAMQKNREWKGSFWGGEAQLHAPSSHQLTLLPAEPAKDLGTHCSRGAKVEAPMEVVKAEVMEMLTPPPSDVGSPSHSSPLSLSGGSSNSSSDSEPDSPLCAHGKVKQERPPPSPSSQGMLDRSRMALCTFVFLCLSFNPLASLLQGSGSPAPLESQDTAGPGRSIMAQSGSLEDSWGWTRWLWPTLAFWALNVALVLGAVVRLFVCGEPVTRPHSEPSILFWRHRRQADLDLDRGDFAQGAQHLRTALGALGRPLPASHGDLACSLLWTLLRHLLQRLWVGRWLAARAGGLRPDPPPPAHVRQSARDAAMAYHRLHQLHLAGKQAGGHLLAINLALSAVNLAECAGDAISVAALAEIYVAAALRIKASLHRCFHFLARPFLCSARRVALSHGGAVPPAMQWLCHPLGHRFFVDGDWAVKGVPRETIYSSAGNPVDPLAQVTQLFREHLLEKALCCVAMPEPSRPTAQGDRRFSDALEYLQLLNGCSDVSGTPGPAPSITSGLAAVTGTDPVSKWWASFIGIVIYWLQGDEEGAERLYPLVETMPRALQSSEKPLPRAALHSFRAVRALLSKQDGSQATLSHCEKASSCLRESLELGSPPKGTIDKAVQLLLCDLLLVTRTNLWQQQMGASQQRSCLYQASALELRGFQQDLSSLRRLAQTLRPAMRRVFLHEATARLMARASPTRTHQLLDRSLRRRGVQGSKTAGEPESHPTPREHAEALLLACCYLPPSFLAGPGQRVGMLAEAARTLDKLGDRRTLHDCQQMIIKLGSGTTVTSG</sequence>
<evidence type="ECO:0000256" key="10">
    <source>
        <dbReference type="ARBA" id="ARBA00022989"/>
    </source>
</evidence>
<comment type="subunit">
    <text evidence="27">Efficient DNA binding of the soluble transcription factor fragment requires dimerization with another bHLH protein. Interacts with CEBPA, the interaction produces a transcriptional synergy. Interacts with LMNA.</text>
</comment>
<dbReference type="GO" id="GO:0046983">
    <property type="term" value="F:protein dimerization activity"/>
    <property type="evidence" value="ECO:0007669"/>
    <property type="project" value="InterPro"/>
</dbReference>
<keyword evidence="21" id="KW-0968">Cytoplasmic vesicle</keyword>
<evidence type="ECO:0000259" key="31">
    <source>
        <dbReference type="PROSITE" id="PS50888"/>
    </source>
</evidence>
<keyword evidence="8" id="KW-0256">Endoplasmic reticulum</keyword>
<feature type="region of interest" description="Disordered" evidence="30">
    <location>
        <begin position="1"/>
        <end position="205"/>
    </location>
</feature>
<evidence type="ECO:0000256" key="5">
    <source>
        <dbReference type="ARBA" id="ARBA00022548"/>
    </source>
</evidence>
<keyword evidence="9" id="KW-0832">Ubl conjugation</keyword>
<feature type="compositionally biased region" description="Basic and acidic residues" evidence="30">
    <location>
        <begin position="1070"/>
        <end position="1079"/>
    </location>
</feature>
<keyword evidence="33" id="KW-1185">Reference proteome</keyword>
<feature type="compositionally biased region" description="Pro residues" evidence="30">
    <location>
        <begin position="68"/>
        <end position="77"/>
    </location>
</feature>
<evidence type="ECO:0000256" key="24">
    <source>
        <dbReference type="ARBA" id="ARBA00042215"/>
    </source>
</evidence>
<evidence type="ECO:0000256" key="1">
    <source>
        <dbReference type="ARBA" id="ARBA00004123"/>
    </source>
</evidence>
<evidence type="ECO:0000256" key="15">
    <source>
        <dbReference type="ARBA" id="ARBA00023136"/>
    </source>
</evidence>
<evidence type="ECO:0000256" key="14">
    <source>
        <dbReference type="ARBA" id="ARBA00023125"/>
    </source>
</evidence>
<keyword evidence="7" id="KW-0812">Transmembrane</keyword>
<evidence type="ECO:0000256" key="22">
    <source>
        <dbReference type="ARBA" id="ARBA00038460"/>
    </source>
</evidence>
<dbReference type="GO" id="GO:0000139">
    <property type="term" value="C:Golgi membrane"/>
    <property type="evidence" value="ECO:0007669"/>
    <property type="project" value="UniProtKB-SubCell"/>
</dbReference>
<protein>
    <recommendedName>
        <fullName evidence="23">Sterol regulatory element-binding protein 1</fullName>
    </recommendedName>
    <alternativeName>
        <fullName evidence="24">Sterol regulatory element-binding transcription factor 1</fullName>
    </alternativeName>
</protein>
<dbReference type="GO" id="GO:0000981">
    <property type="term" value="F:DNA-binding transcription factor activity, RNA polymerase II-specific"/>
    <property type="evidence" value="ECO:0007669"/>
    <property type="project" value="TreeGrafter"/>
</dbReference>
<evidence type="ECO:0000313" key="32">
    <source>
        <dbReference type="EMBL" id="NXR32042.1"/>
    </source>
</evidence>
<keyword evidence="29" id="KW-0175">Coiled coil</keyword>
<feature type="compositionally biased region" description="Low complexity" evidence="30">
    <location>
        <begin position="78"/>
        <end position="110"/>
    </location>
</feature>
<evidence type="ECO:0000256" key="28">
    <source>
        <dbReference type="ARBA" id="ARBA00049702"/>
    </source>
</evidence>
<dbReference type="GO" id="GO:0005634">
    <property type="term" value="C:nucleus"/>
    <property type="evidence" value="ECO:0007669"/>
    <property type="project" value="UniProtKB-SubCell"/>
</dbReference>
<dbReference type="CDD" id="cd18921">
    <property type="entry name" value="bHLHzip_SREBP1"/>
    <property type="match status" value="1"/>
</dbReference>
<dbReference type="PROSITE" id="PS50888">
    <property type="entry name" value="BHLH"/>
    <property type="match status" value="1"/>
</dbReference>
<feature type="domain" description="BHLH" evidence="31">
    <location>
        <begin position="299"/>
        <end position="349"/>
    </location>
</feature>
<dbReference type="FunFam" id="4.10.280.10:FF:000016">
    <property type="entry name" value="Sterol regulatory element-binding transcription factor 1"/>
    <property type="match status" value="1"/>
</dbReference>
<dbReference type="AlphaFoldDB" id="A0A7L2K810"/>
<feature type="non-terminal residue" evidence="32">
    <location>
        <position position="1"/>
    </location>
</feature>
<gene>
    <name evidence="32" type="primary">Srebf1</name>
    <name evidence="32" type="ORF">ZOSHYP_R05180</name>
</gene>
<dbReference type="InterPro" id="IPR011598">
    <property type="entry name" value="bHLH_dom"/>
</dbReference>
<comment type="subunit">
    <text evidence="28">Forms a tight complex with SCAP, the SCAP-SREBP complex, in the endoplasmic reticulum membrane and the Golgi apparatus. Interacts with PAQR3; the interaction anchors the SCAP-SREBP complex to the Golgi apparatus in low cholesterol conditions.</text>
</comment>
<comment type="subcellular location">
    <subcellularLocation>
        <location evidence="3">Cytoplasmic vesicle</location>
        <location evidence="3">COPII-coated vesicle membrane</location>
        <topology evidence="3">Multi-pass membrane protein</topology>
    </subcellularLocation>
    <subcellularLocation>
        <location evidence="2">Endoplasmic reticulum membrane</location>
        <topology evidence="2">Multi-pass membrane protein</topology>
    </subcellularLocation>
    <subcellularLocation>
        <location evidence="4">Golgi apparatus membrane</location>
        <topology evidence="4">Multi-pass membrane protein</topology>
    </subcellularLocation>
    <subcellularLocation>
        <location evidence="1">Nucleus</location>
    </subcellularLocation>
</comment>
<proteinExistence type="inferred from homology"/>
<dbReference type="SMART" id="SM00353">
    <property type="entry name" value="HLH"/>
    <property type="match status" value="1"/>
</dbReference>
<feature type="coiled-coil region" evidence="29">
    <location>
        <begin position="339"/>
        <end position="369"/>
    </location>
</feature>
<feature type="region of interest" description="Disordered" evidence="30">
    <location>
        <begin position="428"/>
        <end position="483"/>
    </location>
</feature>
<evidence type="ECO:0000256" key="11">
    <source>
        <dbReference type="ARBA" id="ARBA00023015"/>
    </source>
</evidence>
<keyword evidence="10" id="KW-1133">Transmembrane helix</keyword>
<evidence type="ECO:0000256" key="19">
    <source>
        <dbReference type="ARBA" id="ARBA00023221"/>
    </source>
</evidence>
<evidence type="ECO:0000256" key="21">
    <source>
        <dbReference type="ARBA" id="ARBA00023329"/>
    </source>
</evidence>
<evidence type="ECO:0000256" key="23">
    <source>
        <dbReference type="ARBA" id="ARBA00039749"/>
    </source>
</evidence>
<evidence type="ECO:0000256" key="18">
    <source>
        <dbReference type="ARBA" id="ARBA00023166"/>
    </source>
</evidence>
<keyword evidence="20" id="KW-0539">Nucleus</keyword>
<evidence type="ECO:0000256" key="3">
    <source>
        <dbReference type="ARBA" id="ARBA00004557"/>
    </source>
</evidence>
<accession>A0A7L2K810</accession>
<keyword evidence="16" id="KW-0010">Activator</keyword>
<dbReference type="SUPFAM" id="SSF47459">
    <property type="entry name" value="HLH, helix-loop-helix DNA-binding domain"/>
    <property type="match status" value="1"/>
</dbReference>
<dbReference type="PANTHER" id="PTHR46062:SF2">
    <property type="entry name" value="STEROL REGULATORY ELEMENT-BINDING PROTEIN 1"/>
    <property type="match status" value="1"/>
</dbReference>
<evidence type="ECO:0000256" key="17">
    <source>
        <dbReference type="ARBA" id="ARBA00023163"/>
    </source>
</evidence>
<dbReference type="GO" id="GO:0012507">
    <property type="term" value="C:ER to Golgi transport vesicle membrane"/>
    <property type="evidence" value="ECO:0007669"/>
    <property type="project" value="UniProtKB-SubCell"/>
</dbReference>